<organism evidence="2 3">
    <name type="scientific">Natronorubrum thiooxidans</name>
    <dbReference type="NCBI Taxonomy" id="308853"/>
    <lineage>
        <taxon>Archaea</taxon>
        <taxon>Methanobacteriati</taxon>
        <taxon>Methanobacteriota</taxon>
        <taxon>Stenosarchaea group</taxon>
        <taxon>Halobacteria</taxon>
        <taxon>Halobacteriales</taxon>
        <taxon>Natrialbaceae</taxon>
        <taxon>Natronorubrum</taxon>
    </lineage>
</organism>
<dbReference type="AlphaFoldDB" id="A0A1N7CPA4"/>
<name>A0A1N7CPA4_9EURY</name>
<protein>
    <submittedName>
        <fullName evidence="2">Predicted thiol-disulfide oxidoreductase YuxK, DCC family</fullName>
    </submittedName>
</protein>
<evidence type="ECO:0000313" key="3">
    <source>
        <dbReference type="Proteomes" id="UP000185936"/>
    </source>
</evidence>
<dbReference type="Proteomes" id="UP000185936">
    <property type="component" value="Unassembled WGS sequence"/>
</dbReference>
<gene>
    <name evidence="2" type="ORF">SAMN05421752_101486</name>
</gene>
<dbReference type="Pfam" id="PF04134">
    <property type="entry name" value="DCC1-like"/>
    <property type="match status" value="1"/>
</dbReference>
<dbReference type="RefSeq" id="WP_076607567.1">
    <property type="nucleotide sequence ID" value="NZ_FTNR01000001.1"/>
</dbReference>
<evidence type="ECO:0000313" key="2">
    <source>
        <dbReference type="EMBL" id="SIR65327.1"/>
    </source>
</evidence>
<feature type="region of interest" description="Disordered" evidence="1">
    <location>
        <begin position="114"/>
        <end position="133"/>
    </location>
</feature>
<sequence length="133" mass="15328">MTEPTLVYDDDCGFCTWWADYVDRHGELRLVGFSDLSAEPELHGRLPTHYEQCSHLVTDDAVYSCGASIEEALRRTTANNTVRDVIEFGRHFEEYERVREWAYRQVANNRETWGQLVSKTPPARQDAADDGSR</sequence>
<proteinExistence type="predicted"/>
<dbReference type="STRING" id="308853.SAMN05421752_101486"/>
<keyword evidence="3" id="KW-1185">Reference proteome</keyword>
<dbReference type="InterPro" id="IPR007263">
    <property type="entry name" value="DCC1-like"/>
</dbReference>
<dbReference type="GO" id="GO:0015035">
    <property type="term" value="F:protein-disulfide reductase activity"/>
    <property type="evidence" value="ECO:0007669"/>
    <property type="project" value="InterPro"/>
</dbReference>
<reference evidence="3" key="1">
    <citation type="submission" date="2017-01" db="EMBL/GenBank/DDBJ databases">
        <authorList>
            <person name="Varghese N."/>
            <person name="Submissions S."/>
        </authorList>
    </citation>
    <scope>NUCLEOTIDE SEQUENCE [LARGE SCALE GENOMIC DNA]</scope>
    <source>
        <strain evidence="3">type strain: HArc-</strain>
    </source>
</reference>
<accession>A0A1N7CPA4</accession>
<dbReference type="OrthoDB" id="195634at2157"/>
<dbReference type="EMBL" id="FTNR01000001">
    <property type="protein sequence ID" value="SIR65327.1"/>
    <property type="molecule type" value="Genomic_DNA"/>
</dbReference>
<evidence type="ECO:0000256" key="1">
    <source>
        <dbReference type="SAM" id="MobiDB-lite"/>
    </source>
</evidence>